<dbReference type="RefSeq" id="WP_306762974.1">
    <property type="nucleotide sequence ID" value="NZ_CP118224.1"/>
</dbReference>
<sequence length="130" mass="14459">MSTFHREFRYWVAKVSDANAALTEQERGQLAALMQKVAAHREVAGKTPLECVVVESDWPIHDSTWAAVERLSHGLTVECLDKLRLEHSMAALNTLADSIEGHEESSDLISSQSIRDCANNLPKDLELGIF</sequence>
<dbReference type="EMBL" id="CP118224">
    <property type="protein sequence ID" value="WMC11739.1"/>
    <property type="molecule type" value="Genomic_DNA"/>
</dbReference>
<reference evidence="1 2" key="1">
    <citation type="submission" date="2023-02" db="EMBL/GenBank/DDBJ databases">
        <title>Complete genome sequence of a novel bacterium Oceanimonas sp. NTOU-MSR1 isolated from marine coast sediment.</title>
        <authorList>
            <person name="Yang H.-T."/>
            <person name="Chen Y.-L."/>
            <person name="Ho Y.-N."/>
        </authorList>
    </citation>
    <scope>NUCLEOTIDE SEQUENCE [LARGE SCALE GENOMIC DNA]</scope>
    <source>
        <strain evidence="1 2">NTOU-MSR1</strain>
    </source>
</reference>
<protein>
    <submittedName>
        <fullName evidence="1">Uncharacterized protein</fullName>
    </submittedName>
</protein>
<organism evidence="1 2">
    <name type="scientific">Oceanimonas pelagia</name>
    <dbReference type="NCBI Taxonomy" id="3028314"/>
    <lineage>
        <taxon>Bacteria</taxon>
        <taxon>Pseudomonadati</taxon>
        <taxon>Pseudomonadota</taxon>
        <taxon>Gammaproteobacteria</taxon>
        <taxon>Aeromonadales</taxon>
        <taxon>Aeromonadaceae</taxon>
        <taxon>Oceanimonas</taxon>
    </lineage>
</organism>
<dbReference type="Proteomes" id="UP001223802">
    <property type="component" value="Chromosome"/>
</dbReference>
<evidence type="ECO:0000313" key="2">
    <source>
        <dbReference type="Proteomes" id="UP001223802"/>
    </source>
</evidence>
<name>A0AA50QD23_9GAMM</name>
<accession>A0AA50QD23</accession>
<gene>
    <name evidence="1" type="ORF">PU634_05070</name>
</gene>
<proteinExistence type="predicted"/>
<dbReference type="AlphaFoldDB" id="A0AA50QD23"/>
<evidence type="ECO:0000313" key="1">
    <source>
        <dbReference type="EMBL" id="WMC11739.1"/>
    </source>
</evidence>
<keyword evidence="2" id="KW-1185">Reference proteome</keyword>
<dbReference type="KEGG" id="ope:PU634_05070"/>